<organism evidence="3">
    <name type="scientific">Veillonella atypica</name>
    <dbReference type="NCBI Taxonomy" id="39777"/>
    <lineage>
        <taxon>Bacteria</taxon>
        <taxon>Bacillati</taxon>
        <taxon>Bacillota</taxon>
        <taxon>Negativicutes</taxon>
        <taxon>Veillonellales</taxon>
        <taxon>Veillonellaceae</taxon>
        <taxon>Veillonella</taxon>
    </lineage>
</organism>
<dbReference type="PANTHER" id="PTHR35848">
    <property type="entry name" value="OXALATE-BINDING PROTEIN"/>
    <property type="match status" value="1"/>
</dbReference>
<proteinExistence type="predicted"/>
<evidence type="ECO:0000256" key="1">
    <source>
        <dbReference type="ARBA" id="ARBA00022723"/>
    </source>
</evidence>
<dbReference type="Pfam" id="PF07883">
    <property type="entry name" value="Cupin_2"/>
    <property type="match status" value="1"/>
</dbReference>
<protein>
    <submittedName>
        <fullName evidence="3">Cupin domain protein</fullName>
    </submittedName>
</protein>
<dbReference type="InterPro" id="IPR051610">
    <property type="entry name" value="GPI/OXD"/>
</dbReference>
<dbReference type="InterPro" id="IPR014710">
    <property type="entry name" value="RmlC-like_jellyroll"/>
</dbReference>
<comment type="caution">
    <text evidence="3">The sequence shown here is derived from an EMBL/GenBank/DDBJ whole genome shotgun (WGS) entry which is preliminary data.</text>
</comment>
<gene>
    <name evidence="3" type="ORF">HMPREF3233_01111</name>
</gene>
<evidence type="ECO:0000259" key="2">
    <source>
        <dbReference type="Pfam" id="PF07883"/>
    </source>
</evidence>
<keyword evidence="1" id="KW-0479">Metal-binding</keyword>
<dbReference type="Proteomes" id="UP000070226">
    <property type="component" value="Unassembled WGS sequence"/>
</dbReference>
<accession>A0A133S4K0</accession>
<dbReference type="PATRIC" id="fig|39777.7.peg.1078"/>
<evidence type="ECO:0000313" key="3">
    <source>
        <dbReference type="EMBL" id="KXA64008.1"/>
    </source>
</evidence>
<evidence type="ECO:0000313" key="4">
    <source>
        <dbReference type="Proteomes" id="UP000070226"/>
    </source>
</evidence>
<sequence>MKGEGIMSNQRVFDMELVKVESLENAVRTPFYQTDSTGGSVWVIKPGQTLPKHYHHHSDDIWVILQGKGVFYPTPDTEVPFTKGQVIVSKKGECHGAKNTGTEDIVFVSIVAPVPADYDPVNTN</sequence>
<feature type="domain" description="Cupin type-2" evidence="2">
    <location>
        <begin position="41"/>
        <end position="111"/>
    </location>
</feature>
<name>A0A133S4K0_9FIRM</name>
<dbReference type="SUPFAM" id="SSF51182">
    <property type="entry name" value="RmlC-like cupins"/>
    <property type="match status" value="1"/>
</dbReference>
<dbReference type="STRING" id="39777.B7L28_07070"/>
<dbReference type="InterPro" id="IPR011051">
    <property type="entry name" value="RmlC_Cupin_sf"/>
</dbReference>
<dbReference type="PANTHER" id="PTHR35848:SF6">
    <property type="entry name" value="CUPIN TYPE-2 DOMAIN-CONTAINING PROTEIN"/>
    <property type="match status" value="1"/>
</dbReference>
<dbReference type="EMBL" id="LRQT01000043">
    <property type="protein sequence ID" value="KXA64008.1"/>
    <property type="molecule type" value="Genomic_DNA"/>
</dbReference>
<reference evidence="3 4" key="1">
    <citation type="submission" date="2016-01" db="EMBL/GenBank/DDBJ databases">
        <authorList>
            <person name="Oliw E.H."/>
        </authorList>
    </citation>
    <scope>NUCLEOTIDE SEQUENCE [LARGE SCALE GENOMIC DNA]</scope>
    <source>
        <strain evidence="3 4">CMW7756B</strain>
    </source>
</reference>
<dbReference type="Gene3D" id="2.60.120.10">
    <property type="entry name" value="Jelly Rolls"/>
    <property type="match status" value="1"/>
</dbReference>
<dbReference type="InterPro" id="IPR013096">
    <property type="entry name" value="Cupin_2"/>
</dbReference>
<dbReference type="AlphaFoldDB" id="A0A133S4K0"/>
<dbReference type="GO" id="GO:0046872">
    <property type="term" value="F:metal ion binding"/>
    <property type="evidence" value="ECO:0007669"/>
    <property type="project" value="UniProtKB-KW"/>
</dbReference>